<keyword evidence="4 6" id="KW-1133">Transmembrane helix</keyword>
<sequence length="305" mass="32627">MTDRRAHLDLFAMVCLVGCAALWGLNQTATKVALAEIPPLLQAGVRSLCAAVLLAGWIIYKKLDLAPGEGHWAYTWRGGLLTGSLFAAEFACIFIGLQYTTASRMVVFVYFSPLVVAAAMPLVAPQEKLHARQVLGLLGAFAGLVWAFSEGFHTPTVGDKQWLGDALGALAAVLWAGTTLSIRGSRLATALPEQTLMYQLVVSGVALAGAGWLSGELWPAQISALAWGSLAFQIVVVTFASYLLWFWLVRHYAAATISAFTLLTPVFGLLFGVWLLNDPLTDRLLLALVAVAGGIGLVSWPRRAS</sequence>
<keyword evidence="3 6" id="KW-0812">Transmembrane</keyword>
<comment type="similarity">
    <text evidence="2">Belongs to the EamA transporter family.</text>
</comment>
<feature type="transmembrane region" description="Helical" evidence="6">
    <location>
        <begin position="283"/>
        <end position="300"/>
    </location>
</feature>
<comment type="caution">
    <text evidence="8">The sequence shown here is derived from an EMBL/GenBank/DDBJ whole genome shotgun (WGS) entry which is preliminary data.</text>
</comment>
<organism evidence="8 9">
    <name type="scientific">Ideonella paludis</name>
    <dbReference type="NCBI Taxonomy" id="1233411"/>
    <lineage>
        <taxon>Bacteria</taxon>
        <taxon>Pseudomonadati</taxon>
        <taxon>Pseudomonadota</taxon>
        <taxon>Betaproteobacteria</taxon>
        <taxon>Burkholderiales</taxon>
        <taxon>Sphaerotilaceae</taxon>
        <taxon>Ideonella</taxon>
    </lineage>
</organism>
<accession>A0ABS5DSZ8</accession>
<reference evidence="8 9" key="1">
    <citation type="submission" date="2021-04" db="EMBL/GenBank/DDBJ databases">
        <title>The genome sequence of type strain Ideonella paludis KCTC 32238.</title>
        <authorList>
            <person name="Liu Y."/>
        </authorList>
    </citation>
    <scope>NUCLEOTIDE SEQUENCE [LARGE SCALE GENOMIC DNA]</scope>
    <source>
        <strain evidence="8 9">KCTC 32238</strain>
    </source>
</reference>
<dbReference type="InterPro" id="IPR000620">
    <property type="entry name" value="EamA_dom"/>
</dbReference>
<evidence type="ECO:0000256" key="4">
    <source>
        <dbReference type="ARBA" id="ARBA00022989"/>
    </source>
</evidence>
<dbReference type="PANTHER" id="PTHR32322:SF2">
    <property type="entry name" value="EAMA DOMAIN-CONTAINING PROTEIN"/>
    <property type="match status" value="1"/>
</dbReference>
<feature type="transmembrane region" description="Helical" evidence="6">
    <location>
        <begin position="252"/>
        <end position="277"/>
    </location>
</feature>
<feature type="transmembrane region" description="Helical" evidence="6">
    <location>
        <begin position="80"/>
        <end position="99"/>
    </location>
</feature>
<evidence type="ECO:0000313" key="9">
    <source>
        <dbReference type="Proteomes" id="UP000672097"/>
    </source>
</evidence>
<dbReference type="Proteomes" id="UP000672097">
    <property type="component" value="Unassembled WGS sequence"/>
</dbReference>
<feature type="transmembrane region" description="Helical" evidence="6">
    <location>
        <begin position="161"/>
        <end position="183"/>
    </location>
</feature>
<feature type="transmembrane region" description="Helical" evidence="6">
    <location>
        <begin position="7"/>
        <end position="25"/>
    </location>
</feature>
<feature type="transmembrane region" description="Helical" evidence="6">
    <location>
        <begin position="225"/>
        <end position="245"/>
    </location>
</feature>
<dbReference type="InterPro" id="IPR037185">
    <property type="entry name" value="EmrE-like"/>
</dbReference>
<dbReference type="EMBL" id="JAGQDG010000001">
    <property type="protein sequence ID" value="MBQ0934270.1"/>
    <property type="molecule type" value="Genomic_DNA"/>
</dbReference>
<evidence type="ECO:0000259" key="7">
    <source>
        <dbReference type="Pfam" id="PF00892"/>
    </source>
</evidence>
<evidence type="ECO:0000256" key="2">
    <source>
        <dbReference type="ARBA" id="ARBA00007362"/>
    </source>
</evidence>
<feature type="transmembrane region" description="Helical" evidence="6">
    <location>
        <begin position="195"/>
        <end position="213"/>
    </location>
</feature>
<dbReference type="RefSeq" id="WP_210805963.1">
    <property type="nucleotide sequence ID" value="NZ_JAGQDG010000001.1"/>
</dbReference>
<dbReference type="SUPFAM" id="SSF103481">
    <property type="entry name" value="Multidrug resistance efflux transporter EmrE"/>
    <property type="match status" value="2"/>
</dbReference>
<dbReference type="PANTHER" id="PTHR32322">
    <property type="entry name" value="INNER MEMBRANE TRANSPORTER"/>
    <property type="match status" value="1"/>
</dbReference>
<keyword evidence="9" id="KW-1185">Reference proteome</keyword>
<name>A0ABS5DSZ8_9BURK</name>
<gene>
    <name evidence="8" type="ORF">KAK11_02940</name>
</gene>
<evidence type="ECO:0000256" key="3">
    <source>
        <dbReference type="ARBA" id="ARBA00022692"/>
    </source>
</evidence>
<comment type="subcellular location">
    <subcellularLocation>
        <location evidence="1">Membrane</location>
        <topology evidence="1">Multi-pass membrane protein</topology>
    </subcellularLocation>
</comment>
<dbReference type="InterPro" id="IPR050638">
    <property type="entry name" value="AA-Vitamin_Transporters"/>
</dbReference>
<protein>
    <submittedName>
        <fullName evidence="8">DMT family transporter</fullName>
    </submittedName>
</protein>
<evidence type="ECO:0000313" key="8">
    <source>
        <dbReference type="EMBL" id="MBQ0934270.1"/>
    </source>
</evidence>
<proteinExistence type="inferred from homology"/>
<evidence type="ECO:0000256" key="5">
    <source>
        <dbReference type="ARBA" id="ARBA00023136"/>
    </source>
</evidence>
<dbReference type="Pfam" id="PF00892">
    <property type="entry name" value="EamA"/>
    <property type="match status" value="2"/>
</dbReference>
<feature type="domain" description="EamA" evidence="7">
    <location>
        <begin position="11"/>
        <end position="147"/>
    </location>
</feature>
<feature type="transmembrane region" description="Helical" evidence="6">
    <location>
        <begin position="37"/>
        <end position="60"/>
    </location>
</feature>
<feature type="transmembrane region" description="Helical" evidence="6">
    <location>
        <begin position="131"/>
        <end position="149"/>
    </location>
</feature>
<keyword evidence="5 6" id="KW-0472">Membrane</keyword>
<feature type="domain" description="EamA" evidence="7">
    <location>
        <begin position="163"/>
        <end position="299"/>
    </location>
</feature>
<evidence type="ECO:0000256" key="6">
    <source>
        <dbReference type="SAM" id="Phobius"/>
    </source>
</evidence>
<evidence type="ECO:0000256" key="1">
    <source>
        <dbReference type="ARBA" id="ARBA00004141"/>
    </source>
</evidence>
<feature type="transmembrane region" description="Helical" evidence="6">
    <location>
        <begin position="105"/>
        <end position="124"/>
    </location>
</feature>